<dbReference type="InterPro" id="IPR001048">
    <property type="entry name" value="Asp/Glu/Uridylate_kinase"/>
</dbReference>
<feature type="compositionally biased region" description="Basic and acidic residues" evidence="1">
    <location>
        <begin position="475"/>
        <end position="485"/>
    </location>
</feature>
<evidence type="ECO:0000313" key="4">
    <source>
        <dbReference type="Proteomes" id="UP001054902"/>
    </source>
</evidence>
<comment type="caution">
    <text evidence="3">The sequence shown here is derived from an EMBL/GenBank/DDBJ whole genome shotgun (WGS) entry which is preliminary data.</text>
</comment>
<evidence type="ECO:0000256" key="1">
    <source>
        <dbReference type="SAM" id="MobiDB-lite"/>
    </source>
</evidence>
<gene>
    <name evidence="3" type="ORF">CTEN210_09819</name>
</gene>
<dbReference type="SUPFAM" id="SSF53633">
    <property type="entry name" value="Carbamate kinase-like"/>
    <property type="match status" value="1"/>
</dbReference>
<dbReference type="Pfam" id="PF00696">
    <property type="entry name" value="AA_kinase"/>
    <property type="match status" value="1"/>
</dbReference>
<protein>
    <recommendedName>
        <fullName evidence="2">Aspartate/glutamate/uridylate kinase domain-containing protein</fullName>
    </recommendedName>
</protein>
<reference evidence="3 4" key="1">
    <citation type="journal article" date="2021" name="Sci. Rep.">
        <title>The genome of the diatom Chaetoceros tenuissimus carries an ancient integrated fragment of an extant virus.</title>
        <authorList>
            <person name="Hongo Y."/>
            <person name="Kimura K."/>
            <person name="Takaki Y."/>
            <person name="Yoshida Y."/>
            <person name="Baba S."/>
            <person name="Kobayashi G."/>
            <person name="Nagasaki K."/>
            <person name="Hano T."/>
            <person name="Tomaru Y."/>
        </authorList>
    </citation>
    <scope>NUCLEOTIDE SEQUENCE [LARGE SCALE GENOMIC DNA]</scope>
    <source>
        <strain evidence="3 4">NIES-3715</strain>
    </source>
</reference>
<feature type="region of interest" description="Disordered" evidence="1">
    <location>
        <begin position="766"/>
        <end position="806"/>
    </location>
</feature>
<sequence length="1067" mass="122068">MSNYYLQVLSEDCKAAKERGECATSLEDKHYVPLYLFTQHMKRKKNEVPGMHHNQNHLLHPCIHGKSMAMTTVEICHLIAELEAFKEDKVHPYTIFNCFRSMEMLEEIGNDHYFKMRPKTTRRRVSNAKYGYVGIPFCSKYHSKVLTKDQIKNALEKAKRYCTFWNSTGYEDFDTRYEKAESLGPDTFPTGIDPDNIEFKVVESCWTKCQRTVRGKKCYGEMYFPIESHEGIHFTHMRCRKCDRKDAFYCKICDNDFANLNRHRHLDHFEKLLTETPMLCTLCLKSNTPERHGSVLQFEDEDLLVKDAKNGNILICKNALCEEQMKKMTVYKDAKKVDRKCDRHKIVWCDIGKHYEVMPVIDGELVEKEWNDHLVKCKKDFAPKSKIEYKGHWKYYINLTKCLTVPKKRKSSNLERERDSSRKEQTNSASSKREKTDPNTNRRRRSNRLNPDLLEAHDNDLEAVDNMNNDISKVVSHEERSYDKRGSKRRKTLKNNAYKSDRDDKESSSPITQNRRSSRLNPELLEAHDNDVEDQGVDFENEISKVVSEENSEENSENDSDDDEEKVFYIAHTQEFIDGIKNYVKSKNGKAKSEIIASLCQKIDKMFDKIETENAAEIAEIKSECIEYIDEALGKVTNVILNGFLSPTNGIPAIVSEHVEREVEIQMQPLMRQMEQMQAFKRQMEESLFDNSQSIDESIGIESIGIESIGDESKDDKSKVSKMDHSIMKAVSFRSRSTVNFRPQPAMNLQNIYIDNRNVAREIDTNEQENNEQENYESSDESSTSPDSIMDTSPDSIMDTDHNESTSMNAVKFRSHQTANFGVNTADESTTRVEKKDQSLCESPVGNNDDAITQAAEESTTSRQVFLSPVGIPKESTTTRNGEQKHESKVVSPVGIDENITPDSPTRIVEILSSIGTSMKFLSGRPIVIKVSDNVLNSSALKKYFDMDVGILRNLNLEVITFYGDSHRAWETASLLKASNLILMSESRGILDSNMKVIPLLSVEEAETMIKEKSITGDMTTMVQGAIDVCDKVGSVTILNENIPNGVLLSVFNPENVEFGTRIESKP</sequence>
<dbReference type="Gene3D" id="3.40.1160.10">
    <property type="entry name" value="Acetylglutamate kinase-like"/>
    <property type="match status" value="1"/>
</dbReference>
<dbReference type="AlphaFoldDB" id="A0AAD3H7Z2"/>
<name>A0AAD3H7Z2_9STRA</name>
<evidence type="ECO:0000259" key="2">
    <source>
        <dbReference type="Pfam" id="PF00696"/>
    </source>
</evidence>
<feature type="compositionally biased region" description="Basic and acidic residues" evidence="1">
    <location>
        <begin position="412"/>
        <end position="437"/>
    </location>
</feature>
<feature type="compositionally biased region" description="Acidic residues" evidence="1">
    <location>
        <begin position="766"/>
        <end position="780"/>
    </location>
</feature>
<organism evidence="3 4">
    <name type="scientific">Chaetoceros tenuissimus</name>
    <dbReference type="NCBI Taxonomy" id="426638"/>
    <lineage>
        <taxon>Eukaryota</taxon>
        <taxon>Sar</taxon>
        <taxon>Stramenopiles</taxon>
        <taxon>Ochrophyta</taxon>
        <taxon>Bacillariophyta</taxon>
        <taxon>Coscinodiscophyceae</taxon>
        <taxon>Chaetocerotophycidae</taxon>
        <taxon>Chaetocerotales</taxon>
        <taxon>Chaetocerotaceae</taxon>
        <taxon>Chaetoceros</taxon>
    </lineage>
</organism>
<dbReference type="Proteomes" id="UP001054902">
    <property type="component" value="Unassembled WGS sequence"/>
</dbReference>
<keyword evidence="4" id="KW-1185">Reference proteome</keyword>
<proteinExistence type="predicted"/>
<dbReference type="EMBL" id="BLLK01000047">
    <property type="protein sequence ID" value="GFH53343.1"/>
    <property type="molecule type" value="Genomic_DNA"/>
</dbReference>
<evidence type="ECO:0000313" key="3">
    <source>
        <dbReference type="EMBL" id="GFH53343.1"/>
    </source>
</evidence>
<feature type="domain" description="Aspartate/glutamate/uridylate kinase" evidence="2">
    <location>
        <begin position="971"/>
        <end position="1039"/>
    </location>
</feature>
<feature type="region of interest" description="Disordered" evidence="1">
    <location>
        <begin position="872"/>
        <end position="897"/>
    </location>
</feature>
<accession>A0AAD3H7Z2</accession>
<dbReference type="InterPro" id="IPR036393">
    <property type="entry name" value="AceGlu_kinase-like_sf"/>
</dbReference>
<feature type="region of interest" description="Disordered" evidence="1">
    <location>
        <begin position="408"/>
        <end position="537"/>
    </location>
</feature>